<evidence type="ECO:0000313" key="3">
    <source>
        <dbReference type="Proteomes" id="UP000544122"/>
    </source>
</evidence>
<dbReference type="Proteomes" id="UP000544122">
    <property type="component" value="Unassembled WGS sequence"/>
</dbReference>
<dbReference type="InterPro" id="IPR029068">
    <property type="entry name" value="Glyas_Bleomycin-R_OHBP_Dase"/>
</dbReference>
<reference evidence="2 3" key="1">
    <citation type="submission" date="2020-03" db="EMBL/GenBank/DDBJ databases">
        <title>Bradyrhizobium diversity isolated from nodules of Indigofera sp.</title>
        <authorList>
            <person name="Klepa M."/>
            <person name="Helene L."/>
            <person name="Hungria M."/>
        </authorList>
    </citation>
    <scope>NUCLEOTIDE SEQUENCE [LARGE SCALE GENOMIC DNA]</scope>
    <source>
        <strain evidence="2 3">WSM 1791</strain>
    </source>
</reference>
<dbReference type="Pfam" id="PF00903">
    <property type="entry name" value="Glyoxalase"/>
    <property type="match status" value="1"/>
</dbReference>
<dbReference type="Gene3D" id="3.10.180.10">
    <property type="entry name" value="2,3-Dihydroxybiphenyl 1,2-Dioxygenase, domain 1"/>
    <property type="match status" value="1"/>
</dbReference>
<feature type="domain" description="VOC" evidence="1">
    <location>
        <begin position="89"/>
        <end position="211"/>
    </location>
</feature>
<keyword evidence="3" id="KW-1185">Reference proteome</keyword>
<dbReference type="SUPFAM" id="SSF54593">
    <property type="entry name" value="Glyoxalase/Bleomycin resistance protein/Dihydroxybiphenyl dioxygenase"/>
    <property type="match status" value="1"/>
</dbReference>
<dbReference type="RefSeq" id="WP_171581543.1">
    <property type="nucleotide sequence ID" value="NZ_JAAVLX010000007.1"/>
</dbReference>
<dbReference type="PROSITE" id="PS51819">
    <property type="entry name" value="VOC"/>
    <property type="match status" value="1"/>
</dbReference>
<evidence type="ECO:0000313" key="2">
    <source>
        <dbReference type="EMBL" id="NOJ42305.1"/>
    </source>
</evidence>
<accession>A0A7Y4GUP4</accession>
<dbReference type="EMBL" id="JAAVLX010000007">
    <property type="protein sequence ID" value="NOJ42305.1"/>
    <property type="molecule type" value="Genomic_DNA"/>
</dbReference>
<evidence type="ECO:0000259" key="1">
    <source>
        <dbReference type="PROSITE" id="PS51819"/>
    </source>
</evidence>
<gene>
    <name evidence="2" type="ORF">HCN58_22395</name>
</gene>
<dbReference type="InterPro" id="IPR037523">
    <property type="entry name" value="VOC_core"/>
</dbReference>
<name>A0A7Y4GUP4_9BRAD</name>
<comment type="caution">
    <text evidence="2">The sequence shown here is derived from an EMBL/GenBank/DDBJ whole genome shotgun (WGS) entry which is preliminary data.</text>
</comment>
<organism evidence="2 3">
    <name type="scientific">Bradyrhizobium australiense</name>
    <dbReference type="NCBI Taxonomy" id="2721161"/>
    <lineage>
        <taxon>Bacteria</taxon>
        <taxon>Pseudomonadati</taxon>
        <taxon>Pseudomonadota</taxon>
        <taxon>Alphaproteobacteria</taxon>
        <taxon>Hyphomicrobiales</taxon>
        <taxon>Nitrobacteraceae</taxon>
        <taxon>Bradyrhizobium</taxon>
    </lineage>
</organism>
<dbReference type="AlphaFoldDB" id="A0A7Y4GUP4"/>
<sequence length="213" mass="24035">MRNFENLRKQAKLILRWHRDRYYPVAAQIRSGLPRFSQMTDPEILTHSFRLSDAQELVARQHGLESWQALKTGLSTMSDHADSTSAVITAAEPQLFVGDIEASCNFFRGKLGFTIVFTYGEPPFYAQVARDAARINLRCVAKPPMDPDLRDREELLAASLTVATAEEIKQLFLAYQSAGVTFFQTLRREPWGARNFIVKDPDGNLLLFAGPAE</sequence>
<proteinExistence type="predicted"/>
<protein>
    <submittedName>
        <fullName evidence="2">VOC family protein</fullName>
    </submittedName>
</protein>
<dbReference type="InterPro" id="IPR004360">
    <property type="entry name" value="Glyas_Fos-R_dOase_dom"/>
</dbReference>